<protein>
    <recommendedName>
        <fullName evidence="9">Sporulation and cell division protein SsgA</fullName>
    </recommendedName>
</protein>
<dbReference type="EMBL" id="BMWD01000023">
    <property type="protein sequence ID" value="GGX81309.1"/>
    <property type="molecule type" value="Genomic_DNA"/>
</dbReference>
<evidence type="ECO:0000256" key="1">
    <source>
        <dbReference type="ARBA" id="ARBA00004431"/>
    </source>
</evidence>
<dbReference type="GO" id="GO:0030428">
    <property type="term" value="C:cell septum"/>
    <property type="evidence" value="ECO:0007669"/>
    <property type="project" value="UniProtKB-SubCell"/>
</dbReference>
<keyword evidence="6" id="KW-0131">Cell cycle</keyword>
<dbReference type="GO" id="GO:0030435">
    <property type="term" value="P:sporulation resulting in formation of a cellular spore"/>
    <property type="evidence" value="ECO:0007669"/>
    <property type="project" value="UniProtKB-KW"/>
</dbReference>
<organism evidence="7 8">
    <name type="scientific">Streptomyces fructofermentans</name>
    <dbReference type="NCBI Taxonomy" id="152141"/>
    <lineage>
        <taxon>Bacteria</taxon>
        <taxon>Bacillati</taxon>
        <taxon>Actinomycetota</taxon>
        <taxon>Actinomycetes</taxon>
        <taxon>Kitasatosporales</taxon>
        <taxon>Streptomycetaceae</taxon>
        <taxon>Streptomyces</taxon>
    </lineage>
</organism>
<dbReference type="Proteomes" id="UP000645555">
    <property type="component" value="Unassembled WGS sequence"/>
</dbReference>
<dbReference type="Gene3D" id="2.30.31.20">
    <property type="entry name" value="Sporulation-specific cell division protein SsgB"/>
    <property type="match status" value="1"/>
</dbReference>
<comment type="caution">
    <text evidence="7">The sequence shown here is derived from an EMBL/GenBank/DDBJ whole genome shotgun (WGS) entry which is preliminary data.</text>
</comment>
<keyword evidence="3" id="KW-0132">Cell division</keyword>
<keyword evidence="8" id="KW-1185">Reference proteome</keyword>
<gene>
    <name evidence="7" type="ORF">GCM10010515_56160</name>
</gene>
<sequence>MQPNISITLSQKDPLPFSFLLHQATVVVNDEPEISMGMTAHYSAEQPFSVVLALHAPEALVAWDLSREQLIKGLRQHDGWGDVAVWPVARGRGADFVRIRLGDDLSGTAMVEIERPTLKAWLEETCRLVPRGAEPDHLHLDQVIGQLLDAEA</sequence>
<comment type="subcellular location">
    <subcellularLocation>
        <location evidence="1">Cell septum</location>
    </subcellularLocation>
</comment>
<evidence type="ECO:0000256" key="2">
    <source>
        <dbReference type="ARBA" id="ARBA00009323"/>
    </source>
</evidence>
<evidence type="ECO:0000256" key="3">
    <source>
        <dbReference type="ARBA" id="ARBA00022618"/>
    </source>
</evidence>
<evidence type="ECO:0000256" key="6">
    <source>
        <dbReference type="ARBA" id="ARBA00023306"/>
    </source>
</evidence>
<dbReference type="InterPro" id="IPR038658">
    <property type="entry name" value="SsgB_sf"/>
</dbReference>
<keyword evidence="4" id="KW-0749">Sporulation</keyword>
<reference evidence="7" key="2">
    <citation type="submission" date="2020-09" db="EMBL/GenBank/DDBJ databases">
        <authorList>
            <person name="Sun Q."/>
            <person name="Ohkuma M."/>
        </authorList>
    </citation>
    <scope>NUCLEOTIDE SEQUENCE</scope>
    <source>
        <strain evidence="7">JCM 4956</strain>
    </source>
</reference>
<evidence type="ECO:0000256" key="5">
    <source>
        <dbReference type="ARBA" id="ARBA00023210"/>
    </source>
</evidence>
<name>A0A918NMM2_9ACTN</name>
<dbReference type="GO" id="GO:0000917">
    <property type="term" value="P:division septum assembly"/>
    <property type="evidence" value="ECO:0007669"/>
    <property type="project" value="UniProtKB-KW"/>
</dbReference>
<evidence type="ECO:0000256" key="4">
    <source>
        <dbReference type="ARBA" id="ARBA00022969"/>
    </source>
</evidence>
<evidence type="ECO:0000313" key="8">
    <source>
        <dbReference type="Proteomes" id="UP000645555"/>
    </source>
</evidence>
<dbReference type="Pfam" id="PF04686">
    <property type="entry name" value="SsgA"/>
    <property type="match status" value="1"/>
</dbReference>
<reference evidence="7" key="1">
    <citation type="journal article" date="2014" name="Int. J. Syst. Evol. Microbiol.">
        <title>Complete genome sequence of Corynebacterium casei LMG S-19264T (=DSM 44701T), isolated from a smear-ripened cheese.</title>
        <authorList>
            <consortium name="US DOE Joint Genome Institute (JGI-PGF)"/>
            <person name="Walter F."/>
            <person name="Albersmeier A."/>
            <person name="Kalinowski J."/>
            <person name="Ruckert C."/>
        </authorList>
    </citation>
    <scope>NUCLEOTIDE SEQUENCE</scope>
    <source>
        <strain evidence="7">JCM 4956</strain>
    </source>
</reference>
<dbReference type="InterPro" id="IPR006776">
    <property type="entry name" value="SsgB"/>
</dbReference>
<evidence type="ECO:0000313" key="7">
    <source>
        <dbReference type="EMBL" id="GGX81309.1"/>
    </source>
</evidence>
<dbReference type="AlphaFoldDB" id="A0A918NMM2"/>
<proteinExistence type="inferred from homology"/>
<keyword evidence="5" id="KW-0717">Septation</keyword>
<comment type="similarity">
    <text evidence="2">Belongs to the SsgA family.</text>
</comment>
<evidence type="ECO:0008006" key="9">
    <source>
        <dbReference type="Google" id="ProtNLM"/>
    </source>
</evidence>
<accession>A0A918NMM2</accession>